<gene>
    <name evidence="2" type="ORF">M0R45_013935</name>
</gene>
<dbReference type="CDD" id="cd22157">
    <property type="entry name" value="F-box_AtFBW1-like"/>
    <property type="match status" value="2"/>
</dbReference>
<dbReference type="PROSITE" id="PS50181">
    <property type="entry name" value="FBOX"/>
    <property type="match status" value="2"/>
</dbReference>
<sequence length="687" mass="79332">MVHYCQRNKRRRSVPAVKLSELSFDIIIEILSWLPVVSLLKFKCVCKQWCSLIKEDYKFIAKHMDRASSVQISYKYSWEPNKINTLHYDEYFRCISAFGGLFLEESLTNSQAFRIRNHATRQVLNLPDAHDSAASMNFVFNSSTGECKAAYYFFKYNLGSVGFKVMTVGKDDQWRPMKLPERSGQTVLNRHYFGASNNGDGAAHLVEIIRDGQDLYLEVQSFDLWSECFTTNTLPRGVFSNLSKVSVFRWDHSVAVAEIVNEALNVLVLEDFKEHKWSKSKIIVPLTFLKDGTILKDQIRPRIAWSDVLHLHDAVKENILVYHMKRGMIEATITKCTVNGSSTHKPSLISEAVPELPFDIITEILSWLPVKSLLRFKCVCKKWSSLIKDDYKFIVKHMDRASSLQLFYQHVWEPNKRSTDLLDEKFIYLSGVSGLFLEESLTSRVFRIRNYATKQVLYLPDAHEGTKTMSFVFNSSTGEGKVACIYWKEEGDFGCEVGLKILSIGKDDQWRTLKLPNQNHKSYRCAASQYDGATHLIEIIRDGQDFKLEVQSFDIWSECFTTNTLPRGVFFDLKKVSVINWHQTVAVAGIVEEALQVLVLEDFKEHKWNKIIVPLKFLKDDPDLKEKIRPSLAWSDELRFHNAAENTILVYDMKKGVIKETHTKSTEKKYFFHKPSLVTLKGMKNEY</sequence>
<keyword evidence="3" id="KW-1185">Reference proteome</keyword>
<dbReference type="InterPro" id="IPR001810">
    <property type="entry name" value="F-box_dom"/>
</dbReference>
<organism evidence="2 3">
    <name type="scientific">Rubus argutus</name>
    <name type="common">Southern blackberry</name>
    <dbReference type="NCBI Taxonomy" id="59490"/>
    <lineage>
        <taxon>Eukaryota</taxon>
        <taxon>Viridiplantae</taxon>
        <taxon>Streptophyta</taxon>
        <taxon>Embryophyta</taxon>
        <taxon>Tracheophyta</taxon>
        <taxon>Spermatophyta</taxon>
        <taxon>Magnoliopsida</taxon>
        <taxon>eudicotyledons</taxon>
        <taxon>Gunneridae</taxon>
        <taxon>Pentapetalae</taxon>
        <taxon>rosids</taxon>
        <taxon>fabids</taxon>
        <taxon>Rosales</taxon>
        <taxon>Rosaceae</taxon>
        <taxon>Rosoideae</taxon>
        <taxon>Rosoideae incertae sedis</taxon>
        <taxon>Rubus</taxon>
    </lineage>
</organism>
<dbReference type="PANTHER" id="PTHR31111">
    <property type="entry name" value="BNAA05G37150D PROTEIN-RELATED"/>
    <property type="match status" value="1"/>
</dbReference>
<proteinExistence type="predicted"/>
<feature type="domain" description="F-box" evidence="1">
    <location>
        <begin position="16"/>
        <end position="62"/>
    </location>
</feature>
<dbReference type="Gene3D" id="1.20.1280.50">
    <property type="match status" value="2"/>
</dbReference>
<evidence type="ECO:0000313" key="3">
    <source>
        <dbReference type="Proteomes" id="UP001457282"/>
    </source>
</evidence>
<dbReference type="EMBL" id="JBEDUW010000003">
    <property type="protein sequence ID" value="KAK9937123.1"/>
    <property type="molecule type" value="Genomic_DNA"/>
</dbReference>
<accession>A0AAW1XMJ9</accession>
<name>A0AAW1XMJ9_RUBAR</name>
<evidence type="ECO:0000313" key="2">
    <source>
        <dbReference type="EMBL" id="KAK9937123.1"/>
    </source>
</evidence>
<reference evidence="2 3" key="1">
    <citation type="journal article" date="2023" name="G3 (Bethesda)">
        <title>A chromosome-length genome assembly and annotation of blackberry (Rubus argutus, cv. 'Hillquist').</title>
        <authorList>
            <person name="Bruna T."/>
            <person name="Aryal R."/>
            <person name="Dudchenko O."/>
            <person name="Sargent D.J."/>
            <person name="Mead D."/>
            <person name="Buti M."/>
            <person name="Cavallini A."/>
            <person name="Hytonen T."/>
            <person name="Andres J."/>
            <person name="Pham M."/>
            <person name="Weisz D."/>
            <person name="Mascagni F."/>
            <person name="Usai G."/>
            <person name="Natali L."/>
            <person name="Bassil N."/>
            <person name="Fernandez G.E."/>
            <person name="Lomsadze A."/>
            <person name="Armour M."/>
            <person name="Olukolu B."/>
            <person name="Poorten T."/>
            <person name="Britton C."/>
            <person name="Davik J."/>
            <person name="Ashrafi H."/>
            <person name="Aiden E.L."/>
            <person name="Borodovsky M."/>
            <person name="Worthington M."/>
        </authorList>
    </citation>
    <scope>NUCLEOTIDE SEQUENCE [LARGE SCALE GENOMIC DNA]</scope>
    <source>
        <strain evidence="2">PI 553951</strain>
    </source>
</reference>
<dbReference type="Pfam" id="PF00646">
    <property type="entry name" value="F-box"/>
    <property type="match status" value="2"/>
</dbReference>
<dbReference type="InterPro" id="IPR013187">
    <property type="entry name" value="F-box-assoc_dom_typ3"/>
</dbReference>
<evidence type="ECO:0000259" key="1">
    <source>
        <dbReference type="PROSITE" id="PS50181"/>
    </source>
</evidence>
<feature type="domain" description="F-box" evidence="1">
    <location>
        <begin position="350"/>
        <end position="396"/>
    </location>
</feature>
<dbReference type="Pfam" id="PF08268">
    <property type="entry name" value="FBA_3"/>
    <property type="match status" value="2"/>
</dbReference>
<comment type="caution">
    <text evidence="2">The sequence shown here is derived from an EMBL/GenBank/DDBJ whole genome shotgun (WGS) entry which is preliminary data.</text>
</comment>
<dbReference type="SUPFAM" id="SSF81383">
    <property type="entry name" value="F-box domain"/>
    <property type="match status" value="2"/>
</dbReference>
<protein>
    <recommendedName>
        <fullName evidence="1">F-box domain-containing protein</fullName>
    </recommendedName>
</protein>
<dbReference type="PANTHER" id="PTHR31111:SF125">
    <property type="entry name" value="F-BOX PROTEIN CPR30-LIKE"/>
    <property type="match status" value="1"/>
</dbReference>
<dbReference type="Proteomes" id="UP001457282">
    <property type="component" value="Unassembled WGS sequence"/>
</dbReference>
<dbReference type="InterPro" id="IPR036047">
    <property type="entry name" value="F-box-like_dom_sf"/>
</dbReference>
<dbReference type="AlphaFoldDB" id="A0AAW1XMJ9"/>
<dbReference type="SMART" id="SM00256">
    <property type="entry name" value="FBOX"/>
    <property type="match status" value="2"/>
</dbReference>